<dbReference type="AlphaFoldDB" id="A0A4R0MRH9"/>
<dbReference type="EMBL" id="SJSK01000005">
    <property type="protein sequence ID" value="TCC88644.1"/>
    <property type="molecule type" value="Genomic_DNA"/>
</dbReference>
<reference evidence="1 2" key="1">
    <citation type="submission" date="2019-02" db="EMBL/GenBank/DDBJ databases">
        <title>Pedobacter sp. RP-1-13 sp. nov., isolated from Arctic soil.</title>
        <authorList>
            <person name="Dahal R.H."/>
        </authorList>
    </citation>
    <scope>NUCLEOTIDE SEQUENCE [LARGE SCALE GENOMIC DNA]</scope>
    <source>
        <strain evidence="1 2">RP-1-13</strain>
    </source>
</reference>
<dbReference type="Proteomes" id="UP000292884">
    <property type="component" value="Unassembled WGS sequence"/>
</dbReference>
<dbReference type="InterPro" id="IPR014710">
    <property type="entry name" value="RmlC-like_jellyroll"/>
</dbReference>
<comment type="caution">
    <text evidence="1">The sequence shown here is derived from an EMBL/GenBank/DDBJ whole genome shotgun (WGS) entry which is preliminary data.</text>
</comment>
<protein>
    <submittedName>
        <fullName evidence="1">Crp/Fnr family transcriptional regulator</fullName>
    </submittedName>
</protein>
<dbReference type="SUPFAM" id="SSF51206">
    <property type="entry name" value="cAMP-binding domain-like"/>
    <property type="match status" value="1"/>
</dbReference>
<gene>
    <name evidence="1" type="ORF">EZ428_18580</name>
</gene>
<accession>A0A4R0MRH9</accession>
<dbReference type="OrthoDB" id="767837at2"/>
<organism evidence="1 2">
    <name type="scientific">Pedobacter frigiditerrae</name>
    <dbReference type="NCBI Taxonomy" id="2530452"/>
    <lineage>
        <taxon>Bacteria</taxon>
        <taxon>Pseudomonadati</taxon>
        <taxon>Bacteroidota</taxon>
        <taxon>Sphingobacteriia</taxon>
        <taxon>Sphingobacteriales</taxon>
        <taxon>Sphingobacteriaceae</taxon>
        <taxon>Pedobacter</taxon>
    </lineage>
</organism>
<keyword evidence="2" id="KW-1185">Reference proteome</keyword>
<name>A0A4R0MRH9_9SPHI</name>
<dbReference type="InterPro" id="IPR018490">
    <property type="entry name" value="cNMP-bd_dom_sf"/>
</dbReference>
<sequence>MEENPQQLKTSLQTLGPLQPEAWLQILQHQKTIPLNPGESLVRKEGMLAYLSNGILKEYDASNRKNPSIINFIKKGQPIITRRQNQVYYLKACTSCLVLYWESNDIKTLHQTFAELEHIYRSLCAQYDTSIAFRGLLLEEKSAIRKIQLFISTNRDILPQLKKKDMANYLNLDYDYFVRNFHGLITLAGIALL</sequence>
<evidence type="ECO:0000313" key="2">
    <source>
        <dbReference type="Proteomes" id="UP000292884"/>
    </source>
</evidence>
<proteinExistence type="predicted"/>
<dbReference type="RefSeq" id="WP_131554698.1">
    <property type="nucleotide sequence ID" value="NZ_SJSK01000005.1"/>
</dbReference>
<evidence type="ECO:0000313" key="1">
    <source>
        <dbReference type="EMBL" id="TCC88644.1"/>
    </source>
</evidence>
<dbReference type="Gene3D" id="2.60.120.10">
    <property type="entry name" value="Jelly Rolls"/>
    <property type="match status" value="1"/>
</dbReference>